<evidence type="ECO:0000313" key="2">
    <source>
        <dbReference type="Proteomes" id="UP000005850"/>
    </source>
</evidence>
<dbReference type="Pfam" id="PF04328">
    <property type="entry name" value="Sel_put"/>
    <property type="match status" value="1"/>
</dbReference>
<sequence>MRKKIRYWKRRLKKVRSIIKTIFGMPDYDRYLEHWYTTHGAPGIFPMTEKEFYLFALKNKYESGEVNRCC</sequence>
<dbReference type="STRING" id="1042163.BRLA_c039730"/>
<proteinExistence type="predicted"/>
<reference evidence="1 2" key="1">
    <citation type="journal article" date="2011" name="J. Bacteriol.">
        <title>Genome sequence of Brevibacillus laterosporus LMG 15441, a pathogen of invertebrates.</title>
        <authorList>
            <person name="Djukic M."/>
            <person name="Poehlein A."/>
            <person name="Thurmer A."/>
            <person name="Daniel R."/>
        </authorList>
    </citation>
    <scope>NUCLEOTIDE SEQUENCE [LARGE SCALE GENOMIC DNA]</scope>
    <source>
        <strain evidence="1 2">LMG 15441</strain>
    </source>
</reference>
<dbReference type="EMBL" id="CP007806">
    <property type="protein sequence ID" value="AIG28256.1"/>
    <property type="molecule type" value="Genomic_DNA"/>
</dbReference>
<evidence type="ECO:0000313" key="1">
    <source>
        <dbReference type="EMBL" id="AIG28256.1"/>
    </source>
</evidence>
<organism evidence="1 2">
    <name type="scientific">Brevibacillus laterosporus LMG 15441</name>
    <dbReference type="NCBI Taxonomy" id="1042163"/>
    <lineage>
        <taxon>Bacteria</taxon>
        <taxon>Bacillati</taxon>
        <taxon>Bacillota</taxon>
        <taxon>Bacilli</taxon>
        <taxon>Bacillales</taxon>
        <taxon>Paenibacillaceae</taxon>
        <taxon>Brevibacillus</taxon>
    </lineage>
</organism>
<keyword evidence="2" id="KW-1185">Reference proteome</keyword>
<dbReference type="AlphaFoldDB" id="A0A075RA59"/>
<gene>
    <name evidence="1" type="ORF">BRLA_c039730</name>
</gene>
<dbReference type="HOGENOM" id="CLU_171734_1_0_9"/>
<dbReference type="InterPro" id="IPR007423">
    <property type="entry name" value="Sel_put"/>
</dbReference>
<name>A0A075RA59_BRELA</name>
<dbReference type="KEGG" id="blr:BRLA_c039730"/>
<dbReference type="RefSeq" id="WP_031413057.1">
    <property type="nucleotide sequence ID" value="NZ_CP007806.1"/>
</dbReference>
<protein>
    <submittedName>
        <fullName evidence="1">Putative small protein</fullName>
    </submittedName>
</protein>
<accession>A0A075RA59</accession>
<dbReference type="eggNOG" id="COG2879">
    <property type="taxonomic scope" value="Bacteria"/>
</dbReference>
<dbReference type="Proteomes" id="UP000005850">
    <property type="component" value="Chromosome"/>
</dbReference>